<dbReference type="Proteomes" id="UP000276417">
    <property type="component" value="Plasmid unnamed1"/>
</dbReference>
<dbReference type="PANTHER" id="PTHR30026">
    <property type="entry name" value="OUTER MEMBRANE PROTEIN TOLC"/>
    <property type="match status" value="1"/>
</dbReference>
<organism evidence="7 8">
    <name type="scientific">Deinococcus psychrotolerans</name>
    <dbReference type="NCBI Taxonomy" id="2489213"/>
    <lineage>
        <taxon>Bacteria</taxon>
        <taxon>Thermotogati</taxon>
        <taxon>Deinococcota</taxon>
        <taxon>Deinococci</taxon>
        <taxon>Deinococcales</taxon>
        <taxon>Deinococcaceae</taxon>
        <taxon>Deinococcus</taxon>
    </lineage>
</organism>
<keyword evidence="7" id="KW-0614">Plasmid</keyword>
<dbReference type="GO" id="GO:0015288">
    <property type="term" value="F:porin activity"/>
    <property type="evidence" value="ECO:0007669"/>
    <property type="project" value="TreeGrafter"/>
</dbReference>
<proteinExistence type="predicted"/>
<dbReference type="Gene3D" id="1.20.1600.10">
    <property type="entry name" value="Outer membrane efflux proteins (OEP)"/>
    <property type="match status" value="1"/>
</dbReference>
<dbReference type="SUPFAM" id="SSF56954">
    <property type="entry name" value="Outer membrane efflux proteins (OEP)"/>
    <property type="match status" value="1"/>
</dbReference>
<keyword evidence="5" id="KW-0998">Cell outer membrane</keyword>
<evidence type="ECO:0000313" key="7">
    <source>
        <dbReference type="EMBL" id="AZI44662.1"/>
    </source>
</evidence>
<reference evidence="7 8" key="1">
    <citation type="submission" date="2018-11" db="EMBL/GenBank/DDBJ databases">
        <title>Deinococcus shelandsis sp. nov., isolated from South Shetland Islands soil of Antarctica.</title>
        <authorList>
            <person name="Tian J."/>
        </authorList>
    </citation>
    <scope>NUCLEOTIDE SEQUENCE [LARGE SCALE GENOMIC DNA]</scope>
    <source>
        <strain evidence="7 8">S14-83T</strain>
        <plasmid evidence="7 8">unnamed1</plasmid>
    </source>
</reference>
<keyword evidence="2" id="KW-1134">Transmembrane beta strand</keyword>
<dbReference type="AlphaFoldDB" id="A0A3G8YH94"/>
<dbReference type="KEGG" id="dph:EHF33_17340"/>
<dbReference type="PANTHER" id="PTHR30026:SF20">
    <property type="entry name" value="OUTER MEMBRANE PROTEIN TOLC"/>
    <property type="match status" value="1"/>
</dbReference>
<evidence type="ECO:0000313" key="8">
    <source>
        <dbReference type="Proteomes" id="UP000276417"/>
    </source>
</evidence>
<evidence type="ECO:0000256" key="2">
    <source>
        <dbReference type="ARBA" id="ARBA00022452"/>
    </source>
</evidence>
<dbReference type="EMBL" id="CP034185">
    <property type="protein sequence ID" value="AZI44662.1"/>
    <property type="molecule type" value="Genomic_DNA"/>
</dbReference>
<dbReference type="InterPro" id="IPR051906">
    <property type="entry name" value="TolC-like"/>
</dbReference>
<evidence type="ECO:0000256" key="4">
    <source>
        <dbReference type="ARBA" id="ARBA00023136"/>
    </source>
</evidence>
<keyword evidence="3" id="KW-0812">Transmembrane</keyword>
<sequence>MKRIPLLPLAVLPLTLMLSFAGAAKAQNALTLASALNQSAAQPSVTAARAALVTAQSDYAKAKADPLATKVTLLKAQQAYDLAVANVKAADAQADSQIVMAYTQVLEAQDAVKLTRAGLDLAQKGAQVAQTQYEKGGGTQISAQVAQNQVQAAQQAANVTEDGLALATANLRSLVGAFTAVAPIPASSLPASVGANTVEDVLGRNPTLIQAQQSAAALQLQVNLLDPLAVSASQINTLKTQLQQVQSGAATAERGFRIQTQALYNSYLQAGKNRAVKQAALQNADKQLSADQDRFAKGLISQLSLLQSQIAEQQAALAKEQADDAALSAYYALVAGPGGVGGVGAGGR</sequence>
<feature type="chain" id="PRO_5018146674" evidence="6">
    <location>
        <begin position="27"/>
        <end position="348"/>
    </location>
</feature>
<geneLocation type="plasmid" evidence="7 8">
    <name>unnamed1</name>
</geneLocation>
<keyword evidence="6" id="KW-0732">Signal</keyword>
<evidence type="ECO:0000256" key="6">
    <source>
        <dbReference type="SAM" id="SignalP"/>
    </source>
</evidence>
<keyword evidence="4" id="KW-0472">Membrane</keyword>
<dbReference type="RefSeq" id="WP_124874518.1">
    <property type="nucleotide sequence ID" value="NZ_CP034185.1"/>
</dbReference>
<dbReference type="GO" id="GO:0015562">
    <property type="term" value="F:efflux transmembrane transporter activity"/>
    <property type="evidence" value="ECO:0007669"/>
    <property type="project" value="InterPro"/>
</dbReference>
<keyword evidence="8" id="KW-1185">Reference proteome</keyword>
<feature type="signal peptide" evidence="6">
    <location>
        <begin position="1"/>
        <end position="26"/>
    </location>
</feature>
<evidence type="ECO:0000256" key="3">
    <source>
        <dbReference type="ARBA" id="ARBA00022692"/>
    </source>
</evidence>
<dbReference type="GO" id="GO:1990281">
    <property type="term" value="C:efflux pump complex"/>
    <property type="evidence" value="ECO:0007669"/>
    <property type="project" value="TreeGrafter"/>
</dbReference>
<comment type="subcellular location">
    <subcellularLocation>
        <location evidence="1">Cell outer membrane</location>
    </subcellularLocation>
</comment>
<dbReference type="OrthoDB" id="65457at2"/>
<evidence type="ECO:0000256" key="5">
    <source>
        <dbReference type="ARBA" id="ARBA00023237"/>
    </source>
</evidence>
<protein>
    <submittedName>
        <fullName evidence="7">TolC family protein</fullName>
    </submittedName>
</protein>
<gene>
    <name evidence="7" type="ORF">EHF33_17340</name>
</gene>
<name>A0A3G8YH94_9DEIO</name>
<dbReference type="GO" id="GO:0009279">
    <property type="term" value="C:cell outer membrane"/>
    <property type="evidence" value="ECO:0007669"/>
    <property type="project" value="UniProtKB-SubCell"/>
</dbReference>
<accession>A0A3G8YH94</accession>
<evidence type="ECO:0000256" key="1">
    <source>
        <dbReference type="ARBA" id="ARBA00004442"/>
    </source>
</evidence>